<organism evidence="2">
    <name type="scientific">viral metagenome</name>
    <dbReference type="NCBI Taxonomy" id="1070528"/>
    <lineage>
        <taxon>unclassified sequences</taxon>
        <taxon>metagenomes</taxon>
        <taxon>organismal metagenomes</taxon>
    </lineage>
</organism>
<protein>
    <submittedName>
        <fullName evidence="2">Uncharacterized protein</fullName>
    </submittedName>
</protein>
<name>A0A6C0BSU8_9ZZZZ</name>
<dbReference type="EMBL" id="MN739241">
    <property type="protein sequence ID" value="QHS95130.1"/>
    <property type="molecule type" value="Genomic_DNA"/>
</dbReference>
<dbReference type="AlphaFoldDB" id="A0A6C0BSU8"/>
<evidence type="ECO:0000313" key="2">
    <source>
        <dbReference type="EMBL" id="QHS95130.1"/>
    </source>
</evidence>
<feature type="region of interest" description="Disordered" evidence="1">
    <location>
        <begin position="235"/>
        <end position="254"/>
    </location>
</feature>
<reference evidence="2" key="1">
    <citation type="journal article" date="2020" name="Nature">
        <title>Giant virus diversity and host interactions through global metagenomics.</title>
        <authorList>
            <person name="Schulz F."/>
            <person name="Roux S."/>
            <person name="Paez-Espino D."/>
            <person name="Jungbluth S."/>
            <person name="Walsh D.A."/>
            <person name="Denef V.J."/>
            <person name="McMahon K.D."/>
            <person name="Konstantinidis K.T."/>
            <person name="Eloe-Fadrosh E.A."/>
            <person name="Kyrpides N.C."/>
            <person name="Woyke T."/>
        </authorList>
    </citation>
    <scope>NUCLEOTIDE SEQUENCE</scope>
    <source>
        <strain evidence="2">GVMAG-M-3300018428-16</strain>
    </source>
</reference>
<sequence>MTTNYFKDNILSTDYNKYSYETLDKTTQEYIQSYAKIETIIAPNLEELITMVEFLYNNKYTGGVFKDDINIIIFKDDIFDNTYLVNKLPIIINTALDNIFYLINNNQKLLNSIKQTKRTHQNIYNYFVILYSKFFKLIMHEKHYYLAGTLYHKEQSIKDEITSYYEEWEKKIKIKEAINDYSFTKGGEYYIIKKLFYEPEPEQAASQGFHSLSLPPPPPPNIKKVIPKELTRWKKTQANRKQERQKMQEMQENK</sequence>
<proteinExistence type="predicted"/>
<feature type="compositionally biased region" description="Basic and acidic residues" evidence="1">
    <location>
        <begin position="240"/>
        <end position="254"/>
    </location>
</feature>
<evidence type="ECO:0000256" key="1">
    <source>
        <dbReference type="SAM" id="MobiDB-lite"/>
    </source>
</evidence>
<accession>A0A6C0BSU8</accession>